<proteinExistence type="predicted"/>
<organism evidence="1 2">
    <name type="scientific">Acropora cervicornis</name>
    <name type="common">Staghorn coral</name>
    <dbReference type="NCBI Taxonomy" id="6130"/>
    <lineage>
        <taxon>Eukaryota</taxon>
        <taxon>Metazoa</taxon>
        <taxon>Cnidaria</taxon>
        <taxon>Anthozoa</taxon>
        <taxon>Hexacorallia</taxon>
        <taxon>Scleractinia</taxon>
        <taxon>Astrocoeniina</taxon>
        <taxon>Acroporidae</taxon>
        <taxon>Acropora</taxon>
    </lineage>
</organism>
<gene>
    <name evidence="1" type="ORF">P5673_021223</name>
</gene>
<evidence type="ECO:0000313" key="2">
    <source>
        <dbReference type="Proteomes" id="UP001249851"/>
    </source>
</evidence>
<accession>A0AAD9Q8H4</accession>
<sequence>MERHISIRDKHFSEIEMSVDRYLRPVFYACVMQGPVIMPFRCIELDVVSRDMFTATDDPNHWLKSLRTASVAQCKYVKKIRQNSVPKVQTLISVLRLMEE</sequence>
<dbReference type="AlphaFoldDB" id="A0AAD9Q8H4"/>
<dbReference type="EMBL" id="JARQWQ010000054">
    <property type="protein sequence ID" value="KAK2556672.1"/>
    <property type="molecule type" value="Genomic_DNA"/>
</dbReference>
<keyword evidence="2" id="KW-1185">Reference proteome</keyword>
<reference evidence="1" key="2">
    <citation type="journal article" date="2023" name="Science">
        <title>Genomic signatures of disease resistance in endangered staghorn corals.</title>
        <authorList>
            <person name="Vollmer S.V."/>
            <person name="Selwyn J.D."/>
            <person name="Despard B.A."/>
            <person name="Roesel C.L."/>
        </authorList>
    </citation>
    <scope>NUCLEOTIDE SEQUENCE</scope>
    <source>
        <strain evidence="1">K2</strain>
    </source>
</reference>
<protein>
    <submittedName>
        <fullName evidence="1">Uncharacterized protein</fullName>
    </submittedName>
</protein>
<reference evidence="1" key="1">
    <citation type="journal article" date="2023" name="G3 (Bethesda)">
        <title>Whole genome assembly and annotation of the endangered Caribbean coral Acropora cervicornis.</title>
        <authorList>
            <person name="Selwyn J.D."/>
            <person name="Vollmer S.V."/>
        </authorList>
    </citation>
    <scope>NUCLEOTIDE SEQUENCE</scope>
    <source>
        <strain evidence="1">K2</strain>
    </source>
</reference>
<name>A0AAD9Q8H4_ACRCE</name>
<evidence type="ECO:0000313" key="1">
    <source>
        <dbReference type="EMBL" id="KAK2556672.1"/>
    </source>
</evidence>
<comment type="caution">
    <text evidence="1">The sequence shown here is derived from an EMBL/GenBank/DDBJ whole genome shotgun (WGS) entry which is preliminary data.</text>
</comment>
<dbReference type="Proteomes" id="UP001249851">
    <property type="component" value="Unassembled WGS sequence"/>
</dbReference>